<gene>
    <name evidence="2" type="ORF">GCM10023161_14830</name>
</gene>
<organism evidence="2 3">
    <name type="scientific">Mycobacterium paraffinicum</name>
    <dbReference type="NCBI Taxonomy" id="53378"/>
    <lineage>
        <taxon>Bacteria</taxon>
        <taxon>Bacillati</taxon>
        <taxon>Actinomycetota</taxon>
        <taxon>Actinomycetes</taxon>
        <taxon>Mycobacteriales</taxon>
        <taxon>Mycobacteriaceae</taxon>
        <taxon>Mycobacterium</taxon>
    </lineage>
</organism>
<name>A0ABP8RFJ4_9MYCO</name>
<evidence type="ECO:0000313" key="2">
    <source>
        <dbReference type="EMBL" id="GAA4537638.1"/>
    </source>
</evidence>
<dbReference type="EMBL" id="BAABGF010000017">
    <property type="protein sequence ID" value="GAA4537638.1"/>
    <property type="molecule type" value="Genomic_DNA"/>
</dbReference>
<keyword evidence="1" id="KW-0812">Transmembrane</keyword>
<evidence type="ECO:0000313" key="3">
    <source>
        <dbReference type="Proteomes" id="UP001501417"/>
    </source>
</evidence>
<keyword evidence="1" id="KW-1133">Transmembrane helix</keyword>
<feature type="transmembrane region" description="Helical" evidence="1">
    <location>
        <begin position="51"/>
        <end position="73"/>
    </location>
</feature>
<reference evidence="3" key="1">
    <citation type="journal article" date="2019" name="Int. J. Syst. Evol. Microbiol.">
        <title>The Global Catalogue of Microorganisms (GCM) 10K type strain sequencing project: providing services to taxonomists for standard genome sequencing and annotation.</title>
        <authorList>
            <consortium name="The Broad Institute Genomics Platform"/>
            <consortium name="The Broad Institute Genome Sequencing Center for Infectious Disease"/>
            <person name="Wu L."/>
            <person name="Ma J."/>
        </authorList>
    </citation>
    <scope>NUCLEOTIDE SEQUENCE [LARGE SCALE GENOMIC DNA]</scope>
    <source>
        <strain evidence="3">JCM 17782</strain>
    </source>
</reference>
<keyword evidence="1" id="KW-0472">Membrane</keyword>
<protein>
    <submittedName>
        <fullName evidence="2">Uncharacterized protein</fullName>
    </submittedName>
</protein>
<evidence type="ECO:0000256" key="1">
    <source>
        <dbReference type="SAM" id="Phobius"/>
    </source>
</evidence>
<dbReference type="Proteomes" id="UP001501417">
    <property type="component" value="Unassembled WGS sequence"/>
</dbReference>
<sequence>MGRETQRADPERIAATNIATPPELAITLLTGTGTSIHYAGAGLGGQDDMPLLLLVPKVALIAFIVVGTGVLIARAFRRSRANRLDPRWTGRRAQPGYEASAHGALPNTPLPEWAYWEDEGDHERRRLTAVRTLRAP</sequence>
<proteinExistence type="predicted"/>
<accession>A0ABP8RFJ4</accession>
<comment type="caution">
    <text evidence="2">The sequence shown here is derived from an EMBL/GenBank/DDBJ whole genome shotgun (WGS) entry which is preliminary data.</text>
</comment>
<keyword evidence="3" id="KW-1185">Reference proteome</keyword>